<dbReference type="InterPro" id="IPR050313">
    <property type="entry name" value="Carb_Metab_HTH_regulators"/>
</dbReference>
<keyword evidence="3" id="KW-0804">Transcription</keyword>
<dbReference type="InterPro" id="IPR036388">
    <property type="entry name" value="WH-like_DNA-bd_sf"/>
</dbReference>
<dbReference type="PANTHER" id="PTHR30363:SF56">
    <property type="entry name" value="TRANSCRIPTIONAL REGULATOR, DEOR FAMILY"/>
    <property type="match status" value="1"/>
</dbReference>
<dbReference type="Pfam" id="PF00455">
    <property type="entry name" value="DeoRC"/>
    <property type="match status" value="1"/>
</dbReference>
<dbReference type="InterPro" id="IPR001034">
    <property type="entry name" value="DeoR_HTH"/>
</dbReference>
<dbReference type="InterPro" id="IPR018356">
    <property type="entry name" value="Tscrpt_reg_HTH_DeoR_CS"/>
</dbReference>
<accession>A0A4P6ZXD6</accession>
<gene>
    <name evidence="5" type="ORF">E2636_07985</name>
</gene>
<proteinExistence type="predicted"/>
<dbReference type="Pfam" id="PF08220">
    <property type="entry name" value="HTH_DeoR"/>
    <property type="match status" value="1"/>
</dbReference>
<keyword evidence="6" id="KW-1185">Reference proteome</keyword>
<dbReference type="Gene3D" id="1.10.10.10">
    <property type="entry name" value="Winged helix-like DNA-binding domain superfamily/Winged helix DNA-binding domain"/>
    <property type="match status" value="1"/>
</dbReference>
<dbReference type="PROSITE" id="PS00894">
    <property type="entry name" value="HTH_DEOR_1"/>
    <property type="match status" value="1"/>
</dbReference>
<dbReference type="InterPro" id="IPR036390">
    <property type="entry name" value="WH_DNA-bd_sf"/>
</dbReference>
<dbReference type="SMART" id="SM01134">
    <property type="entry name" value="DeoRC"/>
    <property type="match status" value="1"/>
</dbReference>
<dbReference type="SUPFAM" id="SSF100950">
    <property type="entry name" value="NagB/RpiA/CoA transferase-like"/>
    <property type="match status" value="1"/>
</dbReference>
<dbReference type="InterPro" id="IPR014036">
    <property type="entry name" value="DeoR-like_C"/>
</dbReference>
<protein>
    <submittedName>
        <fullName evidence="5">DeoR/GlpR transcriptional regulator</fullName>
    </submittedName>
</protein>
<evidence type="ECO:0000259" key="4">
    <source>
        <dbReference type="PROSITE" id="PS51000"/>
    </source>
</evidence>
<sequence length="250" mass="27994">MLTNERHDMIISLLDDKQTIKMQDIVDATGASESTIRRDLTELENQNKLERVFGGAMLTERNLLEPSILDKSTKNLQEKKRLAKFAASFIQEGDCIFLDAGSTTFQMIPHLKDKNVVVVTNGLTHIDSLNEYGITTYLTGGLIKSRTAALVGSQTIQALQNYRFDKCFLGVNGFHVSYGYTTPDPEEASVKKLASSLARQTYVVTDHTKYEKVSFTKILDLEEAVLLVDNLPQEAIESLQNNTTVKVEKR</sequence>
<dbReference type="EMBL" id="CP038015">
    <property type="protein sequence ID" value="QBP41067.1"/>
    <property type="molecule type" value="Genomic_DNA"/>
</dbReference>
<evidence type="ECO:0000313" key="6">
    <source>
        <dbReference type="Proteomes" id="UP000294292"/>
    </source>
</evidence>
<dbReference type="AlphaFoldDB" id="A0A4P6ZXD6"/>
<dbReference type="InterPro" id="IPR037171">
    <property type="entry name" value="NagB/RpiA_transferase-like"/>
</dbReference>
<dbReference type="OrthoDB" id="9797223at2"/>
<dbReference type="GO" id="GO:0003700">
    <property type="term" value="F:DNA-binding transcription factor activity"/>
    <property type="evidence" value="ECO:0007669"/>
    <property type="project" value="InterPro"/>
</dbReference>
<dbReference type="Gene3D" id="3.40.50.1360">
    <property type="match status" value="1"/>
</dbReference>
<dbReference type="SMART" id="SM00420">
    <property type="entry name" value="HTH_DEOR"/>
    <property type="match status" value="1"/>
</dbReference>
<dbReference type="KEGG" id="panc:E2636_07985"/>
<evidence type="ECO:0000256" key="1">
    <source>
        <dbReference type="ARBA" id="ARBA00023015"/>
    </source>
</evidence>
<dbReference type="Proteomes" id="UP000294292">
    <property type="component" value="Chromosome"/>
</dbReference>
<organism evidence="5 6">
    <name type="scientific">Paenisporosarcina antarctica</name>
    <dbReference type="NCBI Taxonomy" id="417367"/>
    <lineage>
        <taxon>Bacteria</taxon>
        <taxon>Bacillati</taxon>
        <taxon>Bacillota</taxon>
        <taxon>Bacilli</taxon>
        <taxon>Bacillales</taxon>
        <taxon>Caryophanaceae</taxon>
        <taxon>Paenisporosarcina</taxon>
    </lineage>
</organism>
<dbReference type="RefSeq" id="WP_134209724.1">
    <property type="nucleotide sequence ID" value="NZ_CP038015.1"/>
</dbReference>
<keyword evidence="1" id="KW-0805">Transcription regulation</keyword>
<evidence type="ECO:0000256" key="3">
    <source>
        <dbReference type="ARBA" id="ARBA00023163"/>
    </source>
</evidence>
<dbReference type="GO" id="GO:0003677">
    <property type="term" value="F:DNA binding"/>
    <property type="evidence" value="ECO:0007669"/>
    <property type="project" value="UniProtKB-KW"/>
</dbReference>
<keyword evidence="2" id="KW-0238">DNA-binding</keyword>
<dbReference type="PANTHER" id="PTHR30363">
    <property type="entry name" value="HTH-TYPE TRANSCRIPTIONAL REGULATOR SRLR-RELATED"/>
    <property type="match status" value="1"/>
</dbReference>
<dbReference type="PRINTS" id="PR00037">
    <property type="entry name" value="HTHLACR"/>
</dbReference>
<dbReference type="SUPFAM" id="SSF46785">
    <property type="entry name" value="Winged helix' DNA-binding domain"/>
    <property type="match status" value="1"/>
</dbReference>
<name>A0A4P6ZXD6_9BACL</name>
<evidence type="ECO:0000256" key="2">
    <source>
        <dbReference type="ARBA" id="ARBA00023125"/>
    </source>
</evidence>
<feature type="domain" description="HTH deoR-type" evidence="4">
    <location>
        <begin position="3"/>
        <end position="58"/>
    </location>
</feature>
<evidence type="ECO:0000313" key="5">
    <source>
        <dbReference type="EMBL" id="QBP41067.1"/>
    </source>
</evidence>
<reference evidence="5 6" key="1">
    <citation type="submission" date="2019-03" db="EMBL/GenBank/DDBJ databases">
        <title>Complete genome sequence of Paenisporosarcina antarctica CGMCC 1.6503T.</title>
        <authorList>
            <person name="Rong J.-C."/>
            <person name="Chi N.-Y."/>
            <person name="Zhang Q.-F."/>
        </authorList>
    </citation>
    <scope>NUCLEOTIDE SEQUENCE [LARGE SCALE GENOMIC DNA]</scope>
    <source>
        <strain evidence="5 6">CGMCC 1.6503</strain>
    </source>
</reference>
<dbReference type="PROSITE" id="PS51000">
    <property type="entry name" value="HTH_DEOR_2"/>
    <property type="match status" value="1"/>
</dbReference>